<organism evidence="2 3">
    <name type="scientific">Paraphoma chrysanthemicola</name>
    <dbReference type="NCBI Taxonomy" id="798071"/>
    <lineage>
        <taxon>Eukaryota</taxon>
        <taxon>Fungi</taxon>
        <taxon>Dikarya</taxon>
        <taxon>Ascomycota</taxon>
        <taxon>Pezizomycotina</taxon>
        <taxon>Dothideomycetes</taxon>
        <taxon>Pleosporomycetidae</taxon>
        <taxon>Pleosporales</taxon>
        <taxon>Pleosporineae</taxon>
        <taxon>Phaeosphaeriaceae</taxon>
        <taxon>Paraphoma</taxon>
    </lineage>
</organism>
<comment type="caution">
    <text evidence="2">The sequence shown here is derived from an EMBL/GenBank/DDBJ whole genome shotgun (WGS) entry which is preliminary data.</text>
</comment>
<proteinExistence type="predicted"/>
<dbReference type="AlphaFoldDB" id="A0A8K0R1C4"/>
<evidence type="ECO:0000313" key="3">
    <source>
        <dbReference type="Proteomes" id="UP000813461"/>
    </source>
</evidence>
<dbReference type="OrthoDB" id="3796455at2759"/>
<accession>A0A8K0R1C4</accession>
<reference evidence="2" key="1">
    <citation type="journal article" date="2021" name="Nat. Commun.">
        <title>Genetic determinants of endophytism in the Arabidopsis root mycobiome.</title>
        <authorList>
            <person name="Mesny F."/>
            <person name="Miyauchi S."/>
            <person name="Thiergart T."/>
            <person name="Pickel B."/>
            <person name="Atanasova L."/>
            <person name="Karlsson M."/>
            <person name="Huettel B."/>
            <person name="Barry K.W."/>
            <person name="Haridas S."/>
            <person name="Chen C."/>
            <person name="Bauer D."/>
            <person name="Andreopoulos W."/>
            <person name="Pangilinan J."/>
            <person name="LaButti K."/>
            <person name="Riley R."/>
            <person name="Lipzen A."/>
            <person name="Clum A."/>
            <person name="Drula E."/>
            <person name="Henrissat B."/>
            <person name="Kohler A."/>
            <person name="Grigoriev I.V."/>
            <person name="Martin F.M."/>
            <person name="Hacquard S."/>
        </authorList>
    </citation>
    <scope>NUCLEOTIDE SEQUENCE</scope>
    <source>
        <strain evidence="2">MPI-SDFR-AT-0120</strain>
    </source>
</reference>
<evidence type="ECO:0000256" key="1">
    <source>
        <dbReference type="SAM" id="MobiDB-lite"/>
    </source>
</evidence>
<sequence>MPPKKDTNGAETTKLLNGFEDKETKLLAAAFLSSIGPDKFDYDLMAVLTGNTNGSLKKMWPPVKKKAIDAHPSFAAFLGNTGANITTASSDPKTPAPPKAKAAGGRKRKAADNAEVEDEAETKDVDAKPVRTKSEKSDGNKSDNNKSDSKTETKKKAPAAKAKRGAKKAKKEELSEEMVKSEVNSADGGDGLGQYTRKEKVLKWLGSTDDDAEAGNEVEEEV</sequence>
<dbReference type="EMBL" id="JAGMVJ010000015">
    <property type="protein sequence ID" value="KAH7081025.1"/>
    <property type="molecule type" value="Genomic_DNA"/>
</dbReference>
<feature type="compositionally biased region" description="Basic residues" evidence="1">
    <location>
        <begin position="156"/>
        <end position="169"/>
    </location>
</feature>
<keyword evidence="3" id="KW-1185">Reference proteome</keyword>
<feature type="compositionally biased region" description="Basic and acidic residues" evidence="1">
    <location>
        <begin position="170"/>
        <end position="180"/>
    </location>
</feature>
<feature type="compositionally biased region" description="Low complexity" evidence="1">
    <location>
        <begin position="87"/>
        <end position="103"/>
    </location>
</feature>
<protein>
    <submittedName>
        <fullName evidence="2">Uncharacterized protein</fullName>
    </submittedName>
</protein>
<dbReference type="Proteomes" id="UP000813461">
    <property type="component" value="Unassembled WGS sequence"/>
</dbReference>
<evidence type="ECO:0000313" key="2">
    <source>
        <dbReference type="EMBL" id="KAH7081025.1"/>
    </source>
</evidence>
<feature type="region of interest" description="Disordered" evidence="1">
    <location>
        <begin position="83"/>
        <end position="193"/>
    </location>
</feature>
<gene>
    <name evidence="2" type="ORF">FB567DRAFT_595344</name>
</gene>
<name>A0A8K0R1C4_9PLEO</name>
<feature type="compositionally biased region" description="Basic and acidic residues" evidence="1">
    <location>
        <begin position="122"/>
        <end position="155"/>
    </location>
</feature>